<reference evidence="2" key="2">
    <citation type="submission" date="2015-01" db="EMBL/GenBank/DDBJ databases">
        <title>Evolutionary Origins and Diversification of the Mycorrhizal Mutualists.</title>
        <authorList>
            <consortium name="DOE Joint Genome Institute"/>
            <consortium name="Mycorrhizal Genomics Consortium"/>
            <person name="Kohler A."/>
            <person name="Kuo A."/>
            <person name="Nagy L.G."/>
            <person name="Floudas D."/>
            <person name="Copeland A."/>
            <person name="Barry K.W."/>
            <person name="Cichocki N."/>
            <person name="Veneault-Fourrey C."/>
            <person name="LaButti K."/>
            <person name="Lindquist E.A."/>
            <person name="Lipzen A."/>
            <person name="Lundell T."/>
            <person name="Morin E."/>
            <person name="Murat C."/>
            <person name="Riley R."/>
            <person name="Ohm R."/>
            <person name="Sun H."/>
            <person name="Tunlid A."/>
            <person name="Henrissat B."/>
            <person name="Grigoriev I.V."/>
            <person name="Hibbett D.S."/>
            <person name="Martin F."/>
        </authorList>
    </citation>
    <scope>NUCLEOTIDE SEQUENCE [LARGE SCALE GENOMIC DNA]</scope>
    <source>
        <strain evidence="2">Ve08.2h10</strain>
    </source>
</reference>
<reference evidence="1 2" key="1">
    <citation type="submission" date="2014-04" db="EMBL/GenBank/DDBJ databases">
        <authorList>
            <consortium name="DOE Joint Genome Institute"/>
            <person name="Kuo A."/>
            <person name="Kohler A."/>
            <person name="Jargeat P."/>
            <person name="Nagy L.G."/>
            <person name="Floudas D."/>
            <person name="Copeland A."/>
            <person name="Barry K.W."/>
            <person name="Cichocki N."/>
            <person name="Veneault-Fourrey C."/>
            <person name="LaButti K."/>
            <person name="Lindquist E.A."/>
            <person name="Lipzen A."/>
            <person name="Lundell T."/>
            <person name="Morin E."/>
            <person name="Murat C."/>
            <person name="Sun H."/>
            <person name="Tunlid A."/>
            <person name="Henrissat B."/>
            <person name="Grigoriev I.V."/>
            <person name="Hibbett D.S."/>
            <person name="Martin F."/>
            <person name="Nordberg H.P."/>
            <person name="Cantor M.N."/>
            <person name="Hua S.X."/>
        </authorList>
    </citation>
    <scope>NUCLEOTIDE SEQUENCE [LARGE SCALE GENOMIC DNA]</scope>
    <source>
        <strain evidence="1 2">Ve08.2h10</strain>
    </source>
</reference>
<keyword evidence="2" id="KW-1185">Reference proteome</keyword>
<protein>
    <submittedName>
        <fullName evidence="1">Uncharacterized protein</fullName>
    </submittedName>
</protein>
<dbReference type="EMBL" id="KN826866">
    <property type="protein sequence ID" value="KIK77711.1"/>
    <property type="molecule type" value="Genomic_DNA"/>
</dbReference>
<organism evidence="1 2">
    <name type="scientific">Paxillus rubicundulus Ve08.2h10</name>
    <dbReference type="NCBI Taxonomy" id="930991"/>
    <lineage>
        <taxon>Eukaryota</taxon>
        <taxon>Fungi</taxon>
        <taxon>Dikarya</taxon>
        <taxon>Basidiomycota</taxon>
        <taxon>Agaricomycotina</taxon>
        <taxon>Agaricomycetes</taxon>
        <taxon>Agaricomycetidae</taxon>
        <taxon>Boletales</taxon>
        <taxon>Paxilineae</taxon>
        <taxon>Paxillaceae</taxon>
        <taxon>Paxillus</taxon>
    </lineage>
</organism>
<evidence type="ECO:0000313" key="2">
    <source>
        <dbReference type="Proteomes" id="UP000054538"/>
    </source>
</evidence>
<proteinExistence type="predicted"/>
<evidence type="ECO:0000313" key="1">
    <source>
        <dbReference type="EMBL" id="KIK77711.1"/>
    </source>
</evidence>
<name>A0A0D0D2E1_9AGAM</name>
<feature type="non-terminal residue" evidence="1">
    <location>
        <position position="124"/>
    </location>
</feature>
<dbReference type="OrthoDB" id="3261594at2759"/>
<gene>
    <name evidence="1" type="ORF">PAXRUDRAFT_105890</name>
</gene>
<sequence length="124" mass="14230">MRYHKEHTQKVFEELAANGGTLQEYTDFFDGSDYLEAVQQGKIGENDIVLMMSVDGVQLYQFKESDCWVAIWVMLDHSPDTCYKKKYVLPACIIPGPKKPKNLNSFMFPGFHHLAVIQKEGLKI</sequence>
<accession>A0A0D0D2E1</accession>
<dbReference type="AlphaFoldDB" id="A0A0D0D2E1"/>
<dbReference type="HOGENOM" id="CLU_007337_1_2_1"/>
<dbReference type="STRING" id="930991.A0A0D0D2E1"/>
<dbReference type="InParanoid" id="A0A0D0D2E1"/>
<dbReference type="Proteomes" id="UP000054538">
    <property type="component" value="Unassembled WGS sequence"/>
</dbReference>